<name>A0A7U2I314_PHANO</name>
<dbReference type="Proteomes" id="UP000663193">
    <property type="component" value="Chromosome 8"/>
</dbReference>
<keyword evidence="2" id="KW-1185">Reference proteome</keyword>
<sequence length="94" mass="10844">MIRVCWRFRSYVYFASASSCKVCRPAHRRMFRNIELSISSRRPGLQCSATARYDDDDDDDDDDEIQHVSFGRAVGQSDMFRVTPQLSLHRPGPS</sequence>
<dbReference type="PROSITE" id="PS51257">
    <property type="entry name" value="PROKAR_LIPOPROTEIN"/>
    <property type="match status" value="1"/>
</dbReference>
<gene>
    <name evidence="1" type="ORF">JI435_411360</name>
</gene>
<evidence type="ECO:0000313" key="2">
    <source>
        <dbReference type="Proteomes" id="UP000663193"/>
    </source>
</evidence>
<reference evidence="2" key="1">
    <citation type="journal article" date="2021" name="BMC Genomics">
        <title>Chromosome-level genome assembly and manually-curated proteome of model necrotroph Parastagonospora nodorum Sn15 reveals a genome-wide trove of candidate effector homologs, and redundancy of virulence-related functions within an accessory chromosome.</title>
        <authorList>
            <person name="Bertazzoni S."/>
            <person name="Jones D.A.B."/>
            <person name="Phan H.T."/>
            <person name="Tan K.-C."/>
            <person name="Hane J.K."/>
        </authorList>
    </citation>
    <scope>NUCLEOTIDE SEQUENCE [LARGE SCALE GENOMIC DNA]</scope>
    <source>
        <strain evidence="2">SN15 / ATCC MYA-4574 / FGSC 10173)</strain>
    </source>
</reference>
<protein>
    <submittedName>
        <fullName evidence="1">Uncharacterized protein</fullName>
    </submittedName>
</protein>
<dbReference type="EMBL" id="CP069030">
    <property type="protein sequence ID" value="QRC98011.1"/>
    <property type="molecule type" value="Genomic_DNA"/>
</dbReference>
<dbReference type="VEuPathDB" id="FungiDB:JI435_411360"/>
<accession>A0A7U2I314</accession>
<proteinExistence type="predicted"/>
<evidence type="ECO:0000313" key="1">
    <source>
        <dbReference type="EMBL" id="QRC98011.1"/>
    </source>
</evidence>
<dbReference type="AlphaFoldDB" id="A0A7U2I314"/>
<organism evidence="1 2">
    <name type="scientific">Phaeosphaeria nodorum (strain SN15 / ATCC MYA-4574 / FGSC 10173)</name>
    <name type="common">Glume blotch fungus</name>
    <name type="synonym">Parastagonospora nodorum</name>
    <dbReference type="NCBI Taxonomy" id="321614"/>
    <lineage>
        <taxon>Eukaryota</taxon>
        <taxon>Fungi</taxon>
        <taxon>Dikarya</taxon>
        <taxon>Ascomycota</taxon>
        <taxon>Pezizomycotina</taxon>
        <taxon>Dothideomycetes</taxon>
        <taxon>Pleosporomycetidae</taxon>
        <taxon>Pleosporales</taxon>
        <taxon>Pleosporineae</taxon>
        <taxon>Phaeosphaeriaceae</taxon>
        <taxon>Parastagonospora</taxon>
    </lineage>
</organism>